<keyword evidence="2 4" id="KW-0012">Acyltransferase</keyword>
<dbReference type="Gramene" id="rna38534">
    <property type="protein sequence ID" value="RHN44415.1"/>
    <property type="gene ID" value="gene38534"/>
</dbReference>
<dbReference type="EC" id="2.3.1.115" evidence="4"/>
<feature type="transmembrane region" description="Helical" evidence="3">
    <location>
        <begin position="20"/>
        <end position="39"/>
    </location>
</feature>
<dbReference type="PANTHER" id="PTHR31625">
    <property type="match status" value="1"/>
</dbReference>
<dbReference type="SUPFAM" id="SSF52777">
    <property type="entry name" value="CoA-dependent acyltransferases"/>
    <property type="match status" value="1"/>
</dbReference>
<keyword evidence="3" id="KW-1133">Transmembrane helix</keyword>
<comment type="caution">
    <text evidence="4">The sequence shown here is derived from an EMBL/GenBank/DDBJ whole genome shotgun (WGS) entry which is preliminary data.</text>
</comment>
<evidence type="ECO:0000256" key="1">
    <source>
        <dbReference type="ARBA" id="ARBA00022679"/>
    </source>
</evidence>
<gene>
    <name evidence="4" type="ORF">MtrunA17_Chr7g0219201</name>
</gene>
<accession>A0A396GZY5</accession>
<dbReference type="InterPro" id="IPR023213">
    <property type="entry name" value="CAT-like_dom_sf"/>
</dbReference>
<name>A0A396GZY5_MEDTR</name>
<evidence type="ECO:0000313" key="4">
    <source>
        <dbReference type="EMBL" id="RHN44415.1"/>
    </source>
</evidence>
<reference evidence="5" key="1">
    <citation type="journal article" date="2018" name="Nat. Plants">
        <title>Whole-genome landscape of Medicago truncatula symbiotic genes.</title>
        <authorList>
            <person name="Pecrix Y."/>
            <person name="Staton S.E."/>
            <person name="Sallet E."/>
            <person name="Lelandais-Briere C."/>
            <person name="Moreau S."/>
            <person name="Carrere S."/>
            <person name="Blein T."/>
            <person name="Jardinaud M.F."/>
            <person name="Latrasse D."/>
            <person name="Zouine M."/>
            <person name="Zahm M."/>
            <person name="Kreplak J."/>
            <person name="Mayjonade B."/>
            <person name="Satge C."/>
            <person name="Perez M."/>
            <person name="Cauet S."/>
            <person name="Marande W."/>
            <person name="Chantry-Darmon C."/>
            <person name="Lopez-Roques C."/>
            <person name="Bouchez O."/>
            <person name="Berard A."/>
            <person name="Debelle F."/>
            <person name="Munos S."/>
            <person name="Bendahmane A."/>
            <person name="Berges H."/>
            <person name="Niebel A."/>
            <person name="Buitink J."/>
            <person name="Frugier F."/>
            <person name="Benhamed M."/>
            <person name="Crespi M."/>
            <person name="Gouzy J."/>
            <person name="Gamas P."/>
        </authorList>
    </citation>
    <scope>NUCLEOTIDE SEQUENCE [LARGE SCALE GENOMIC DNA]</scope>
    <source>
        <strain evidence="5">cv. Jemalong A17</strain>
    </source>
</reference>
<organism evidence="4 5">
    <name type="scientific">Medicago truncatula</name>
    <name type="common">Barrel medic</name>
    <name type="synonym">Medicago tribuloides</name>
    <dbReference type="NCBI Taxonomy" id="3880"/>
    <lineage>
        <taxon>Eukaryota</taxon>
        <taxon>Viridiplantae</taxon>
        <taxon>Streptophyta</taxon>
        <taxon>Embryophyta</taxon>
        <taxon>Tracheophyta</taxon>
        <taxon>Spermatophyta</taxon>
        <taxon>Magnoliopsida</taxon>
        <taxon>eudicotyledons</taxon>
        <taxon>Gunneridae</taxon>
        <taxon>Pentapetalae</taxon>
        <taxon>rosids</taxon>
        <taxon>fabids</taxon>
        <taxon>Fabales</taxon>
        <taxon>Fabaceae</taxon>
        <taxon>Papilionoideae</taxon>
        <taxon>50 kb inversion clade</taxon>
        <taxon>NPAAA clade</taxon>
        <taxon>Hologalegina</taxon>
        <taxon>IRL clade</taxon>
        <taxon>Trifolieae</taxon>
        <taxon>Medicago</taxon>
    </lineage>
</organism>
<dbReference type="InterPro" id="IPR051504">
    <property type="entry name" value="Plant_metabolite_acyltrans"/>
</dbReference>
<proteinExistence type="predicted"/>
<sequence>MVSSKLEVVDKNESNLKPQSLSAFVLTCAYSLVCLAKAIHGAAKEKDKFSFAFPIDCRSRLEPPIPNNYFGNCVWGHFVDTKPSNFMEEDDVYLVAKCIHEKIKMINDHGVFQGSINDGFGKYNSLINEGFGVFGVGGSNKFGVYETDFGWGKPEKVVTVSVDRGLYIGLAESKDGNGGVEVELVLNKLVMDLFSSFFFEGLCIN</sequence>
<protein>
    <submittedName>
        <fullName evidence="4">Putative isoflavone-7-O-beta-glucoside 6''-O-malonyltransferase</fullName>
        <ecNumber evidence="4">2.3.1.115</ecNumber>
    </submittedName>
</protein>
<dbReference type="EMBL" id="PSQE01000007">
    <property type="protein sequence ID" value="RHN44415.1"/>
    <property type="molecule type" value="Genomic_DNA"/>
</dbReference>
<evidence type="ECO:0000313" key="5">
    <source>
        <dbReference type="Proteomes" id="UP000265566"/>
    </source>
</evidence>
<dbReference type="Gene3D" id="3.30.559.10">
    <property type="entry name" value="Chloramphenicol acetyltransferase-like domain"/>
    <property type="match status" value="1"/>
</dbReference>
<dbReference type="Proteomes" id="UP000265566">
    <property type="component" value="Chromosome 7"/>
</dbReference>
<evidence type="ECO:0000256" key="2">
    <source>
        <dbReference type="ARBA" id="ARBA00023315"/>
    </source>
</evidence>
<dbReference type="GO" id="GO:0047164">
    <property type="term" value="F:isoflavone-7-O-beta-glucoside 6''-O-malonyltransferase activity"/>
    <property type="evidence" value="ECO:0007669"/>
    <property type="project" value="UniProtKB-EC"/>
</dbReference>
<dbReference type="Pfam" id="PF02458">
    <property type="entry name" value="Transferase"/>
    <property type="match status" value="1"/>
</dbReference>
<keyword evidence="1 4" id="KW-0808">Transferase</keyword>
<dbReference type="AlphaFoldDB" id="A0A396GZY5"/>
<evidence type="ECO:0000256" key="3">
    <source>
        <dbReference type="SAM" id="Phobius"/>
    </source>
</evidence>
<keyword evidence="3" id="KW-0472">Membrane</keyword>
<keyword evidence="3" id="KW-0812">Transmembrane</keyword>